<gene>
    <name evidence="3" type="ORF">SNE40_009261</name>
</gene>
<reference evidence="3 4" key="1">
    <citation type="submission" date="2024-01" db="EMBL/GenBank/DDBJ databases">
        <title>The genome of the rayed Mediterranean limpet Patella caerulea (Linnaeus, 1758).</title>
        <authorList>
            <person name="Anh-Thu Weber A."/>
            <person name="Halstead-Nussloch G."/>
        </authorList>
    </citation>
    <scope>NUCLEOTIDE SEQUENCE [LARGE SCALE GENOMIC DNA]</scope>
    <source>
        <strain evidence="3">AATW-2023a</strain>
        <tissue evidence="3">Whole specimen</tissue>
    </source>
</reference>
<feature type="domain" description="Galectin" evidence="2">
    <location>
        <begin position="149"/>
        <end position="278"/>
    </location>
</feature>
<dbReference type="SMART" id="SM00276">
    <property type="entry name" value="GLECT"/>
    <property type="match status" value="4"/>
</dbReference>
<feature type="domain" description="Galectin" evidence="2">
    <location>
        <begin position="424"/>
        <end position="559"/>
    </location>
</feature>
<dbReference type="Proteomes" id="UP001347796">
    <property type="component" value="Unassembled WGS sequence"/>
</dbReference>
<sequence length="559" mass="64076">MSYQVNRISAPQIIAIPGGLKVGTQIVIRGKTPYSSEGFSLNFQNDHDGSNIALHFNPRTDGNTVVRNSYAGDWHDEETDSPHFPFLEGKKFTLRFLVTPDEYDISVNGKDFVKFSHRLPFNEVEYLKLNDNAEYYDLAIQNNKTAPFNAVFPDRRLREGVAVRIRGVILPDAQSFAVNFNCDSDGENTGFHFNPRQFSNIVLRNSKFGDWGEEETDSPDFPFHPGQYFDLLIIATQGRFNVYVNGKFFTLFNYRCPVEDMKYIYCGGDLSIADVDIYEPLRDDFSKEIKSGLEKSDMIVVKGFFYPEGESFSINLLNGYSIADSDIAFHLNPRRNEGEVIMNSRFGGDWGGEERVPNPPAFLELLPFEVKIIVKSSKFKVYVNGKKFESYKARGNVDDIKSINATGDAYIFEAKLLQRLDQPVIQKIPGNLQPGRWLFFLGTAKKDAQNFVINLQCNDSMDYDGSTDIALHFNPRFSDRYTVRNHLIDGNWGDEENDQAEFPFEEKDTFEIAMQVLNDEYKVYVDGKHYIDYKHRMDMNRVCHIMLAGDANFFEPDFN</sequence>
<dbReference type="PANTHER" id="PTHR11346">
    <property type="entry name" value="GALECTIN"/>
    <property type="match status" value="1"/>
</dbReference>
<proteinExistence type="predicted"/>
<evidence type="ECO:0000313" key="4">
    <source>
        <dbReference type="Proteomes" id="UP001347796"/>
    </source>
</evidence>
<feature type="domain" description="Galectin" evidence="2">
    <location>
        <begin position="12"/>
        <end position="141"/>
    </location>
</feature>
<dbReference type="Pfam" id="PF00337">
    <property type="entry name" value="Gal-bind_lectin"/>
    <property type="match status" value="4"/>
</dbReference>
<dbReference type="GO" id="GO:0030246">
    <property type="term" value="F:carbohydrate binding"/>
    <property type="evidence" value="ECO:0007669"/>
    <property type="project" value="UniProtKB-KW"/>
</dbReference>
<dbReference type="AlphaFoldDB" id="A0AAN8PQE4"/>
<name>A0AAN8PQE4_PATCE</name>
<evidence type="ECO:0000259" key="2">
    <source>
        <dbReference type="PROSITE" id="PS51304"/>
    </source>
</evidence>
<organism evidence="3 4">
    <name type="scientific">Patella caerulea</name>
    <name type="common">Rayed Mediterranean limpet</name>
    <dbReference type="NCBI Taxonomy" id="87958"/>
    <lineage>
        <taxon>Eukaryota</taxon>
        <taxon>Metazoa</taxon>
        <taxon>Spiralia</taxon>
        <taxon>Lophotrochozoa</taxon>
        <taxon>Mollusca</taxon>
        <taxon>Gastropoda</taxon>
        <taxon>Patellogastropoda</taxon>
        <taxon>Patelloidea</taxon>
        <taxon>Patellidae</taxon>
        <taxon>Patella</taxon>
    </lineage>
</organism>
<dbReference type="EMBL" id="JAZGQO010000007">
    <property type="protein sequence ID" value="KAK6181409.1"/>
    <property type="molecule type" value="Genomic_DNA"/>
</dbReference>
<keyword evidence="1" id="KW-0430">Lectin</keyword>
<accession>A0AAN8PQE4</accession>
<dbReference type="InterPro" id="IPR044156">
    <property type="entry name" value="Galectin-like"/>
</dbReference>
<evidence type="ECO:0000313" key="3">
    <source>
        <dbReference type="EMBL" id="KAK6181409.1"/>
    </source>
</evidence>
<dbReference type="SUPFAM" id="SSF49899">
    <property type="entry name" value="Concanavalin A-like lectins/glucanases"/>
    <property type="match status" value="4"/>
</dbReference>
<dbReference type="SMART" id="SM00908">
    <property type="entry name" value="Gal-bind_lectin"/>
    <property type="match status" value="4"/>
</dbReference>
<dbReference type="Gene3D" id="2.60.120.200">
    <property type="match status" value="4"/>
</dbReference>
<feature type="domain" description="Galectin" evidence="2">
    <location>
        <begin position="285"/>
        <end position="417"/>
    </location>
</feature>
<protein>
    <recommendedName>
        <fullName evidence="2">Galectin domain-containing protein</fullName>
    </recommendedName>
</protein>
<comment type="caution">
    <text evidence="3">The sequence shown here is derived from an EMBL/GenBank/DDBJ whole genome shotgun (WGS) entry which is preliminary data.</text>
</comment>
<dbReference type="PROSITE" id="PS51304">
    <property type="entry name" value="GALECTIN"/>
    <property type="match status" value="4"/>
</dbReference>
<dbReference type="PANTHER" id="PTHR11346:SF176">
    <property type="entry name" value="32 KDA BETA-GALACTOSIDE-BINDING LECTIN LEC-3"/>
    <property type="match status" value="1"/>
</dbReference>
<dbReference type="CDD" id="cd00070">
    <property type="entry name" value="GLECT"/>
    <property type="match status" value="4"/>
</dbReference>
<dbReference type="InterPro" id="IPR001079">
    <property type="entry name" value="Galectin_CRD"/>
</dbReference>
<evidence type="ECO:0000256" key="1">
    <source>
        <dbReference type="ARBA" id="ARBA00022734"/>
    </source>
</evidence>
<keyword evidence="4" id="KW-1185">Reference proteome</keyword>
<dbReference type="InterPro" id="IPR013320">
    <property type="entry name" value="ConA-like_dom_sf"/>
</dbReference>